<evidence type="ECO:0008006" key="3">
    <source>
        <dbReference type="Google" id="ProtNLM"/>
    </source>
</evidence>
<protein>
    <recommendedName>
        <fullName evidence="3">Calponin-homology (CH) domain-containing protein</fullName>
    </recommendedName>
</protein>
<dbReference type="OrthoDB" id="3176171at2759"/>
<dbReference type="Gene3D" id="1.10.418.10">
    <property type="entry name" value="Calponin-like domain"/>
    <property type="match status" value="1"/>
</dbReference>
<proteinExistence type="predicted"/>
<dbReference type="InterPro" id="IPR036872">
    <property type="entry name" value="CH_dom_sf"/>
</dbReference>
<accession>S8BUW7</accession>
<comment type="caution">
    <text evidence="1">The sequence shown here is derived from an EMBL/GenBank/DDBJ whole genome shotgun (WGS) entry which is preliminary data.</text>
</comment>
<evidence type="ECO:0000313" key="2">
    <source>
        <dbReference type="Proteomes" id="UP000015453"/>
    </source>
</evidence>
<name>S8BUW7_9LAMI</name>
<dbReference type="AlphaFoldDB" id="S8BUW7"/>
<evidence type="ECO:0000313" key="1">
    <source>
        <dbReference type="EMBL" id="EPS58169.1"/>
    </source>
</evidence>
<gene>
    <name evidence="1" type="ORF">M569_16647</name>
</gene>
<dbReference type="EMBL" id="AUSU01009473">
    <property type="protein sequence ID" value="EPS58169.1"/>
    <property type="molecule type" value="Genomic_DNA"/>
</dbReference>
<keyword evidence="2" id="KW-1185">Reference proteome</keyword>
<organism evidence="1 2">
    <name type="scientific">Genlisea aurea</name>
    <dbReference type="NCBI Taxonomy" id="192259"/>
    <lineage>
        <taxon>Eukaryota</taxon>
        <taxon>Viridiplantae</taxon>
        <taxon>Streptophyta</taxon>
        <taxon>Embryophyta</taxon>
        <taxon>Tracheophyta</taxon>
        <taxon>Spermatophyta</taxon>
        <taxon>Magnoliopsida</taxon>
        <taxon>eudicotyledons</taxon>
        <taxon>Gunneridae</taxon>
        <taxon>Pentapetalae</taxon>
        <taxon>asterids</taxon>
        <taxon>lamiids</taxon>
        <taxon>Lamiales</taxon>
        <taxon>Lentibulariaceae</taxon>
        <taxon>Genlisea</taxon>
    </lineage>
</organism>
<dbReference type="SUPFAM" id="SSF47576">
    <property type="entry name" value="Calponin-homology domain, CH-domain"/>
    <property type="match status" value="1"/>
</dbReference>
<sequence>MAEARGGELPFSEEAVMADFLRDHVDWTRDLVVDARKVEEGALRRHEAAAWLREVVGEFAAKDLPAEPCEAEFRAGLRSGIILCKALNVVQNGAVHKVYHSI</sequence>
<reference evidence="1 2" key="1">
    <citation type="journal article" date="2013" name="BMC Genomics">
        <title>The miniature genome of a carnivorous plant Genlisea aurea contains a low number of genes and short non-coding sequences.</title>
        <authorList>
            <person name="Leushkin E.V."/>
            <person name="Sutormin R.A."/>
            <person name="Nabieva E.R."/>
            <person name="Penin A.A."/>
            <person name="Kondrashov A.S."/>
            <person name="Logacheva M.D."/>
        </authorList>
    </citation>
    <scope>NUCLEOTIDE SEQUENCE [LARGE SCALE GENOMIC DNA]</scope>
</reference>
<dbReference type="Proteomes" id="UP000015453">
    <property type="component" value="Unassembled WGS sequence"/>
</dbReference>